<dbReference type="PROSITE" id="PS00903">
    <property type="entry name" value="CYT_DCMP_DEAMINASES_1"/>
    <property type="match status" value="1"/>
</dbReference>
<dbReference type="Pfam" id="PF00383">
    <property type="entry name" value="dCMP_cyt_deam_1"/>
    <property type="match status" value="1"/>
</dbReference>
<dbReference type="CDD" id="cd01285">
    <property type="entry name" value="nucleoside_deaminase"/>
    <property type="match status" value="1"/>
</dbReference>
<evidence type="ECO:0000313" key="5">
    <source>
        <dbReference type="Proteomes" id="UP001432099"/>
    </source>
</evidence>
<proteinExistence type="predicted"/>
<dbReference type="InterPro" id="IPR016192">
    <property type="entry name" value="APOBEC/CMP_deaminase_Zn-bd"/>
</dbReference>
<dbReference type="PANTHER" id="PTHR11079">
    <property type="entry name" value="CYTOSINE DEAMINASE FAMILY MEMBER"/>
    <property type="match status" value="1"/>
</dbReference>
<evidence type="ECO:0000256" key="2">
    <source>
        <dbReference type="ARBA" id="ARBA00022833"/>
    </source>
</evidence>
<organism evidence="4 5">
    <name type="scientific">Turicibacter faecis</name>
    <dbReference type="NCBI Taxonomy" id="2963365"/>
    <lineage>
        <taxon>Bacteria</taxon>
        <taxon>Bacillati</taxon>
        <taxon>Bacillota</taxon>
        <taxon>Erysipelotrichia</taxon>
        <taxon>Erysipelotrichales</taxon>
        <taxon>Turicibacteraceae</taxon>
        <taxon>Turicibacter</taxon>
    </lineage>
</organism>
<reference evidence="4" key="1">
    <citation type="journal article" date="2024" name="Int. J. Syst. Evol. Microbiol.">
        <title>Turicibacter faecis sp. nov., isolated from faeces of heart failure mouse model.</title>
        <authorList>
            <person name="Imamura Y."/>
            <person name="Motooka D."/>
            <person name="Nakajima Y."/>
            <person name="Ito S."/>
            <person name="Kitakaze M."/>
            <person name="Iida T."/>
            <person name="Nakamura S."/>
        </authorList>
    </citation>
    <scope>NUCLEOTIDE SEQUENCE</scope>
    <source>
        <strain evidence="4">TC023</strain>
    </source>
</reference>
<dbReference type="EMBL" id="AP028127">
    <property type="protein sequence ID" value="BEH90199.1"/>
    <property type="molecule type" value="Genomic_DNA"/>
</dbReference>
<dbReference type="PROSITE" id="PS51747">
    <property type="entry name" value="CYT_DCMP_DEAMINASES_2"/>
    <property type="match status" value="1"/>
</dbReference>
<protein>
    <submittedName>
        <fullName evidence="4">tRNA-specific adenosine deaminase</fullName>
    </submittedName>
</protein>
<sequence length="155" mass="17386">MDEAMRLCIKEAIEGVNNGDGGPFGAAILQDGKIIALEHNQVIKTNDPTAHAEINAIRRASQILNRFDLSDCILVTSSEPCPMCLAAILWAGIKKVYYGCNVRDAKEIGFADEFIYDFLKDKSKNSPTIALEEMLREEALEAFKIWYQKKDKIPY</sequence>
<evidence type="ECO:0000259" key="3">
    <source>
        <dbReference type="PROSITE" id="PS51747"/>
    </source>
</evidence>
<dbReference type="PANTHER" id="PTHR11079:SF161">
    <property type="entry name" value="CMP_DCMP-TYPE DEAMINASE DOMAIN-CONTAINING PROTEIN"/>
    <property type="match status" value="1"/>
</dbReference>
<keyword evidence="5" id="KW-1185">Reference proteome</keyword>
<accession>A0ABM8IKN9</accession>
<name>A0ABM8IKN9_9FIRM</name>
<dbReference type="RefSeq" id="WP_317452438.1">
    <property type="nucleotide sequence ID" value="NZ_AP028127.1"/>
</dbReference>
<keyword evidence="1" id="KW-0479">Metal-binding</keyword>
<feature type="domain" description="CMP/dCMP-type deaminase" evidence="3">
    <location>
        <begin position="1"/>
        <end position="121"/>
    </location>
</feature>
<evidence type="ECO:0000256" key="1">
    <source>
        <dbReference type="ARBA" id="ARBA00022723"/>
    </source>
</evidence>
<dbReference type="InterPro" id="IPR016193">
    <property type="entry name" value="Cytidine_deaminase-like"/>
</dbReference>
<dbReference type="Gene3D" id="3.40.140.10">
    <property type="entry name" value="Cytidine Deaminase, domain 2"/>
    <property type="match status" value="1"/>
</dbReference>
<keyword evidence="2" id="KW-0862">Zinc</keyword>
<gene>
    <name evidence="4" type="primary">guaD</name>
    <name evidence="4" type="ORF">T23_03010</name>
</gene>
<dbReference type="Proteomes" id="UP001432099">
    <property type="component" value="Chromosome"/>
</dbReference>
<dbReference type="InterPro" id="IPR002125">
    <property type="entry name" value="CMP_dCMP_dom"/>
</dbReference>
<dbReference type="SUPFAM" id="SSF53927">
    <property type="entry name" value="Cytidine deaminase-like"/>
    <property type="match status" value="1"/>
</dbReference>
<evidence type="ECO:0000313" key="4">
    <source>
        <dbReference type="EMBL" id="BEH90199.1"/>
    </source>
</evidence>